<dbReference type="AlphaFoldDB" id="A0A9Q3YRN4"/>
<comment type="caution">
    <text evidence="2">The sequence shown here is derived from an EMBL/GenBank/DDBJ whole genome shotgun (WGS) entry which is preliminary data.</text>
</comment>
<reference evidence="1" key="3">
    <citation type="submission" date="2024-05" db="EMBL/GenBank/DDBJ databases">
        <title>Description of novel Chryseobacterium sp. strain C-2.</title>
        <authorList>
            <person name="Saticioglu I.B."/>
        </authorList>
    </citation>
    <scope>NUCLEOTIDE SEQUENCE</scope>
    <source>
        <strain evidence="1">C-2</strain>
    </source>
</reference>
<accession>A0A9Q3YRN4</accession>
<reference evidence="3" key="2">
    <citation type="submission" date="2023-07" db="EMBL/GenBank/DDBJ databases">
        <title>Description of novel Chryseobacterium sp. strain C-2.</title>
        <authorList>
            <person name="Saticioglu I.B."/>
        </authorList>
    </citation>
    <scope>NUCLEOTIDE SEQUENCE [LARGE SCALE GENOMIC DNA]</scope>
    <source>
        <strain evidence="3">C-2</strain>
    </source>
</reference>
<proteinExistence type="predicted"/>
<dbReference type="Gene3D" id="2.60.40.2410">
    <property type="entry name" value="Uncharacterised protein PF12988, DUF3872"/>
    <property type="match status" value="1"/>
</dbReference>
<dbReference type="EMBL" id="JACXXP010000024">
    <property type="protein sequence ID" value="MBD3906085.1"/>
    <property type="molecule type" value="Genomic_DNA"/>
</dbReference>
<protein>
    <submittedName>
        <fullName evidence="2">DUF3872 domain-containing protein</fullName>
    </submittedName>
</protein>
<dbReference type="Proteomes" id="UP000603715">
    <property type="component" value="Unassembled WGS sequence"/>
</dbReference>
<dbReference type="Pfam" id="PF12988">
    <property type="entry name" value="TraQ_transposon"/>
    <property type="match status" value="1"/>
</dbReference>
<sequence>MKNIIKTAKCVVSILYVVPILCLTELSLSSCSADELEVQQNYPFEVSVMPVPKDIAKDQTVEIRIKILPNGNYQHTQYYLRYFQFDGTGELKYFNDPNYLPNDSYSIPYKEFRLYYKSTSEVSQSFKIWISDQFGNEKEIEFQFDNKD</sequence>
<dbReference type="RefSeq" id="WP_191180510.1">
    <property type="nucleotide sequence ID" value="NZ_JACXXP010000024.1"/>
</dbReference>
<organism evidence="2 4">
    <name type="scientific">Chryseobacterium muglaense</name>
    <dbReference type="NCBI Taxonomy" id="2893752"/>
    <lineage>
        <taxon>Bacteria</taxon>
        <taxon>Pseudomonadati</taxon>
        <taxon>Bacteroidota</taxon>
        <taxon>Flavobacteriia</taxon>
        <taxon>Flavobacteriales</taxon>
        <taxon>Weeksellaceae</taxon>
        <taxon>Chryseobacterium group</taxon>
        <taxon>Chryseobacterium</taxon>
    </lineage>
</organism>
<evidence type="ECO:0000313" key="2">
    <source>
        <dbReference type="EMBL" id="MCC9032977.1"/>
    </source>
</evidence>
<reference evidence="2" key="1">
    <citation type="submission" date="2021-11" db="EMBL/GenBank/DDBJ databases">
        <title>Description of novel Chryseobacterium species.</title>
        <authorList>
            <person name="Saticioglu I.B."/>
            <person name="Ay H."/>
            <person name="Altun S."/>
            <person name="Duman M."/>
        </authorList>
    </citation>
    <scope>NUCLEOTIDE SEQUENCE</scope>
    <source>
        <strain evidence="2">C-39</strain>
    </source>
</reference>
<dbReference type="Proteomes" id="UP001107960">
    <property type="component" value="Unassembled WGS sequence"/>
</dbReference>
<name>A0A9Q3YRN4_9FLAO</name>
<keyword evidence="3" id="KW-1185">Reference proteome</keyword>
<evidence type="ECO:0000313" key="1">
    <source>
        <dbReference type="EMBL" id="MBD3906085.1"/>
    </source>
</evidence>
<gene>
    <name evidence="1" type="ORF">IEW27_15975</name>
    <name evidence="2" type="ORF">LNP80_01735</name>
</gene>
<dbReference type="InterPro" id="IPR024355">
    <property type="entry name" value="TraQ_bacteroidetes"/>
</dbReference>
<evidence type="ECO:0000313" key="3">
    <source>
        <dbReference type="Proteomes" id="UP000603715"/>
    </source>
</evidence>
<dbReference type="InterPro" id="IPR038707">
    <property type="entry name" value="TraQ_sf"/>
</dbReference>
<evidence type="ECO:0000313" key="4">
    <source>
        <dbReference type="Proteomes" id="UP001107960"/>
    </source>
</evidence>
<dbReference type="EMBL" id="JAJJML010000001">
    <property type="protein sequence ID" value="MCC9032977.1"/>
    <property type="molecule type" value="Genomic_DNA"/>
</dbReference>